<feature type="domain" description="Cupin type-2" evidence="1">
    <location>
        <begin position="43"/>
        <end position="106"/>
    </location>
</feature>
<dbReference type="EMBL" id="CP010026">
    <property type="protein sequence ID" value="AJZ57305.1"/>
    <property type="molecule type" value="Genomic_DNA"/>
</dbReference>
<name>A0AAP5QCQ0_9BURK</name>
<evidence type="ECO:0000313" key="3">
    <source>
        <dbReference type="EMBL" id="MDT8841255.1"/>
    </source>
</evidence>
<dbReference type="KEGG" id="bfn:OI25_3061"/>
<evidence type="ECO:0000313" key="4">
    <source>
        <dbReference type="Proteomes" id="UP000032614"/>
    </source>
</evidence>
<evidence type="ECO:0000313" key="2">
    <source>
        <dbReference type="EMBL" id="AJZ57305.1"/>
    </source>
</evidence>
<dbReference type="InterPro" id="IPR013096">
    <property type="entry name" value="Cupin_2"/>
</dbReference>
<dbReference type="GeneID" id="66516987"/>
<dbReference type="AlphaFoldDB" id="A0AAP5QCQ0"/>
<dbReference type="EMBL" id="JANSLM010000012">
    <property type="protein sequence ID" value="MDT8841255.1"/>
    <property type="molecule type" value="Genomic_DNA"/>
</dbReference>
<dbReference type="Proteomes" id="UP001246473">
    <property type="component" value="Unassembled WGS sequence"/>
</dbReference>
<dbReference type="Proteomes" id="UP000032614">
    <property type="component" value="Chromosome 1"/>
</dbReference>
<reference evidence="3" key="2">
    <citation type="submission" date="2022-08" db="EMBL/GenBank/DDBJ databases">
        <authorList>
            <person name="Kim S.-J."/>
        </authorList>
    </citation>
    <scope>NUCLEOTIDE SEQUENCE</scope>
    <source>
        <strain evidence="3">KJ</strain>
    </source>
</reference>
<accession>A0AAP5QCQ0</accession>
<protein>
    <submittedName>
        <fullName evidence="2">AraC-like ligand binding domain protein</fullName>
    </submittedName>
    <submittedName>
        <fullName evidence="3">Cupin domain-containing protein</fullName>
    </submittedName>
</protein>
<dbReference type="PANTHER" id="PTHR40112">
    <property type="entry name" value="H2HPP ISOMERASE"/>
    <property type="match status" value="1"/>
</dbReference>
<dbReference type="SUPFAM" id="SSF51182">
    <property type="entry name" value="RmlC-like cupins"/>
    <property type="match status" value="1"/>
</dbReference>
<dbReference type="PANTHER" id="PTHR40112:SF1">
    <property type="entry name" value="H2HPP ISOMERASE"/>
    <property type="match status" value="1"/>
</dbReference>
<proteinExistence type="predicted"/>
<evidence type="ECO:0000259" key="1">
    <source>
        <dbReference type="Pfam" id="PF07883"/>
    </source>
</evidence>
<reference evidence="2 4" key="1">
    <citation type="journal article" date="2015" name="Genome Announc.">
        <title>Complete genome sequences for 59 burkholderia isolates, both pathogenic and near neighbor.</title>
        <authorList>
            <person name="Johnson S.L."/>
            <person name="Bishop-Lilly K.A."/>
            <person name="Ladner J.T."/>
            <person name="Daligault H.E."/>
            <person name="Davenport K.W."/>
            <person name="Jaissle J."/>
            <person name="Frey K.G."/>
            <person name="Koroleva G.I."/>
            <person name="Bruce D.C."/>
            <person name="Coyne S.R."/>
            <person name="Broomall S.M."/>
            <person name="Li P.E."/>
            <person name="Teshima H."/>
            <person name="Gibbons H.S."/>
            <person name="Palacios G.F."/>
            <person name="Rosenzweig C.N."/>
            <person name="Redden C.L."/>
            <person name="Xu Y."/>
            <person name="Minogue T.D."/>
            <person name="Chain P.S."/>
        </authorList>
    </citation>
    <scope>NUCLEOTIDE SEQUENCE [LARGE SCALE GENOMIC DNA]</scope>
    <source>
        <strain evidence="2 4">ATCC BAA-463</strain>
    </source>
</reference>
<dbReference type="InterPro" id="IPR011051">
    <property type="entry name" value="RmlC_Cupin_sf"/>
</dbReference>
<dbReference type="InterPro" id="IPR014710">
    <property type="entry name" value="RmlC-like_jellyroll"/>
</dbReference>
<gene>
    <name evidence="2" type="ORF">OI25_3061</name>
    <name evidence="3" type="ORF">ParKJ_27895</name>
</gene>
<dbReference type="Pfam" id="PF07883">
    <property type="entry name" value="Cupin_2"/>
    <property type="match status" value="1"/>
</dbReference>
<dbReference type="Gene3D" id="2.60.120.10">
    <property type="entry name" value="Jelly Rolls"/>
    <property type="match status" value="1"/>
</dbReference>
<dbReference type="RefSeq" id="WP_030101540.1">
    <property type="nucleotide sequence ID" value="NZ_CP010026.1"/>
</dbReference>
<dbReference type="InterPro" id="IPR052535">
    <property type="entry name" value="Bacilysin_H2HPP_isomerase"/>
</dbReference>
<organism evidence="3 5">
    <name type="scientific">Paraburkholderia fungorum</name>
    <dbReference type="NCBI Taxonomy" id="134537"/>
    <lineage>
        <taxon>Bacteria</taxon>
        <taxon>Pseudomonadati</taxon>
        <taxon>Pseudomonadota</taxon>
        <taxon>Betaproteobacteria</taxon>
        <taxon>Burkholderiales</taxon>
        <taxon>Burkholderiaceae</taxon>
        <taxon>Paraburkholderia</taxon>
    </lineage>
</organism>
<sequence>MTSKDKTVMYNWNDLPRETVRKGVERVGFRGEDCILVMNYATPGMDVRPHQHDFEQLAICVQGRMNYHVGDEVFEMTPGSMLRVPAHTVHYAVPLGDEVVMNLDVFAPIRNDYAHLVDYQKADFSNKEES</sequence>
<evidence type="ECO:0000313" key="5">
    <source>
        <dbReference type="Proteomes" id="UP001246473"/>
    </source>
</evidence>
<dbReference type="CDD" id="cd02238">
    <property type="entry name" value="cupin_KdgF"/>
    <property type="match status" value="1"/>
</dbReference>